<protein>
    <submittedName>
        <fullName evidence="1">Uncharacterized protein</fullName>
    </submittedName>
</protein>
<keyword evidence="2" id="KW-1185">Reference proteome</keyword>
<proteinExistence type="predicted"/>
<organism evidence="1 2">
    <name type="scientific">Iodidimonas muriae</name>
    <dbReference type="NCBI Taxonomy" id="261467"/>
    <lineage>
        <taxon>Bacteria</taxon>
        <taxon>Pseudomonadati</taxon>
        <taxon>Pseudomonadota</taxon>
        <taxon>Alphaproteobacteria</taxon>
        <taxon>Iodidimonadales</taxon>
        <taxon>Iodidimonadaceae</taxon>
        <taxon>Iodidimonas</taxon>
    </lineage>
</organism>
<gene>
    <name evidence="1" type="ORF">GCM10007972_25310</name>
</gene>
<comment type="caution">
    <text evidence="1">The sequence shown here is derived from an EMBL/GenBank/DDBJ whole genome shotgun (WGS) entry which is preliminary data.</text>
</comment>
<dbReference type="Proteomes" id="UP000602381">
    <property type="component" value="Unassembled WGS sequence"/>
</dbReference>
<evidence type="ECO:0000313" key="2">
    <source>
        <dbReference type="Proteomes" id="UP000602381"/>
    </source>
</evidence>
<sequence>MPPLDAPQIIIYPDLTRLACTWGINKGLIIKELTDAYHKKFNKLSRDKVPMA</sequence>
<dbReference type="EMBL" id="BMOV01000011">
    <property type="protein sequence ID" value="GGO16347.1"/>
    <property type="molecule type" value="Genomic_DNA"/>
</dbReference>
<accession>A0ABQ2LGT0</accession>
<name>A0ABQ2LGT0_9PROT</name>
<evidence type="ECO:0000313" key="1">
    <source>
        <dbReference type="EMBL" id="GGO16347.1"/>
    </source>
</evidence>
<reference evidence="2" key="1">
    <citation type="journal article" date="2019" name="Int. J. Syst. Evol. Microbiol.">
        <title>The Global Catalogue of Microorganisms (GCM) 10K type strain sequencing project: providing services to taxonomists for standard genome sequencing and annotation.</title>
        <authorList>
            <consortium name="The Broad Institute Genomics Platform"/>
            <consortium name="The Broad Institute Genome Sequencing Center for Infectious Disease"/>
            <person name="Wu L."/>
            <person name="Ma J."/>
        </authorList>
    </citation>
    <scope>NUCLEOTIDE SEQUENCE [LARGE SCALE GENOMIC DNA]</scope>
    <source>
        <strain evidence="2">JCM 17843</strain>
    </source>
</reference>